<dbReference type="PANTHER" id="PTHR43280:SF2">
    <property type="entry name" value="HTH-TYPE TRANSCRIPTIONAL REGULATOR EXSA"/>
    <property type="match status" value="1"/>
</dbReference>
<dbReference type="EMBL" id="WAGX01000004">
    <property type="protein sequence ID" value="KAB1439599.1"/>
    <property type="molecule type" value="Genomic_DNA"/>
</dbReference>
<dbReference type="AlphaFoldDB" id="A0A7V7QLY5"/>
<gene>
    <name evidence="5" type="ORF">F7O84_04185</name>
</gene>
<reference evidence="5 6" key="1">
    <citation type="submission" date="2019-09" db="EMBL/GenBank/DDBJ databases">
        <authorList>
            <person name="Valk L.C."/>
        </authorList>
    </citation>
    <scope>NUCLEOTIDE SEQUENCE [LARGE SCALE GENOMIC DNA]</scope>
    <source>
        <strain evidence="5">GalUA</strain>
    </source>
</reference>
<dbReference type="RefSeq" id="WP_151142259.1">
    <property type="nucleotide sequence ID" value="NZ_WAGX01000004.1"/>
</dbReference>
<dbReference type="InterPro" id="IPR009057">
    <property type="entry name" value="Homeodomain-like_sf"/>
</dbReference>
<dbReference type="InterPro" id="IPR014710">
    <property type="entry name" value="RmlC-like_jellyroll"/>
</dbReference>
<dbReference type="GO" id="GO:0043565">
    <property type="term" value="F:sequence-specific DNA binding"/>
    <property type="evidence" value="ECO:0007669"/>
    <property type="project" value="InterPro"/>
</dbReference>
<evidence type="ECO:0000256" key="3">
    <source>
        <dbReference type="ARBA" id="ARBA00023163"/>
    </source>
</evidence>
<keyword evidence="1" id="KW-0805">Transcription regulation</keyword>
<dbReference type="InterPro" id="IPR003313">
    <property type="entry name" value="AraC-bd"/>
</dbReference>
<dbReference type="PROSITE" id="PS00041">
    <property type="entry name" value="HTH_ARAC_FAMILY_1"/>
    <property type="match status" value="1"/>
</dbReference>
<evidence type="ECO:0000259" key="4">
    <source>
        <dbReference type="PROSITE" id="PS01124"/>
    </source>
</evidence>
<keyword evidence="6" id="KW-1185">Reference proteome</keyword>
<dbReference type="PROSITE" id="PS01124">
    <property type="entry name" value="HTH_ARAC_FAMILY_2"/>
    <property type="match status" value="1"/>
</dbReference>
<protein>
    <submittedName>
        <fullName evidence="5">AraC family transcriptional regulator</fullName>
    </submittedName>
</protein>
<dbReference type="InterPro" id="IPR037923">
    <property type="entry name" value="HTH-like"/>
</dbReference>
<dbReference type="Gene3D" id="2.60.120.10">
    <property type="entry name" value="Jelly Rolls"/>
    <property type="match status" value="1"/>
</dbReference>
<evidence type="ECO:0000313" key="6">
    <source>
        <dbReference type="Proteomes" id="UP000461768"/>
    </source>
</evidence>
<dbReference type="Pfam" id="PF12833">
    <property type="entry name" value="HTH_18"/>
    <property type="match status" value="1"/>
</dbReference>
<name>A0A7V7QLY5_9FIRM</name>
<evidence type="ECO:0000256" key="1">
    <source>
        <dbReference type="ARBA" id="ARBA00023015"/>
    </source>
</evidence>
<organism evidence="5 6">
    <name type="scientific">Candidatus Galacturonatibacter soehngenii</name>
    <dbReference type="NCBI Taxonomy" id="2307010"/>
    <lineage>
        <taxon>Bacteria</taxon>
        <taxon>Bacillati</taxon>
        <taxon>Bacillota</taxon>
        <taxon>Clostridia</taxon>
        <taxon>Lachnospirales</taxon>
        <taxon>Lachnospiraceae</taxon>
        <taxon>Candidatus Galacturonatibacter</taxon>
    </lineage>
</organism>
<keyword evidence="3" id="KW-0804">Transcription</keyword>
<dbReference type="PANTHER" id="PTHR43280">
    <property type="entry name" value="ARAC-FAMILY TRANSCRIPTIONAL REGULATOR"/>
    <property type="match status" value="1"/>
</dbReference>
<keyword evidence="2" id="KW-0238">DNA-binding</keyword>
<dbReference type="SMART" id="SM00342">
    <property type="entry name" value="HTH_ARAC"/>
    <property type="match status" value="1"/>
</dbReference>
<sequence>MTRVNQTKNNCLDFYTQNSDWKGRTVKGDYEIVNYQNDTIIRIWYNEQSHCYSPHWHTALEIIMPVENYYEVVASSTTYHILPGDIILIPPGETHQLIAPETGKRFIFLFDISNIIKLKGFSGIQSLLNGCLYITKQTYPQIYEEVYQLLLQMRNEYFSNNDFRELAIYAQLVHLFVMLGRNRLSNTDIFPNVRIYKQKEYMQKFNSVLDYIDSHYMEELTLDDVASYSGFSKYHFTRLFKQYSDSTFYDYLSFKRIKAAESLLAEPNLSITEIALQAGFSSISTFNRIFKNQKNCTPSEYRALYSKIHSIT</sequence>
<dbReference type="Gene3D" id="1.10.10.60">
    <property type="entry name" value="Homeodomain-like"/>
    <property type="match status" value="2"/>
</dbReference>
<accession>A0A7V7QLY5</accession>
<dbReference type="OrthoDB" id="9799319at2"/>
<proteinExistence type="predicted"/>
<dbReference type="SUPFAM" id="SSF51215">
    <property type="entry name" value="Regulatory protein AraC"/>
    <property type="match status" value="1"/>
</dbReference>
<dbReference type="InterPro" id="IPR018060">
    <property type="entry name" value="HTH_AraC"/>
</dbReference>
<evidence type="ECO:0000313" key="5">
    <source>
        <dbReference type="EMBL" id="KAB1439599.1"/>
    </source>
</evidence>
<reference evidence="5 6" key="2">
    <citation type="submission" date="2020-02" db="EMBL/GenBank/DDBJ databases">
        <title>Candidatus Galacturonibacter soehngenii shows hetero-acetogenic catabolism of galacturonic acid but lacks a canonical carbon monoxide dehydrogenase/acetyl-CoA synthase complex.</title>
        <authorList>
            <person name="Diender M."/>
            <person name="Stouten G.R."/>
            <person name="Petersen J.F."/>
            <person name="Nielsen P.H."/>
            <person name="Dueholm M.S."/>
            <person name="Pronk J.T."/>
            <person name="Van Loosdrecht M.C.M."/>
        </authorList>
    </citation>
    <scope>NUCLEOTIDE SEQUENCE [LARGE SCALE GENOMIC DNA]</scope>
    <source>
        <strain evidence="5">GalUA</strain>
    </source>
</reference>
<dbReference type="SUPFAM" id="SSF46689">
    <property type="entry name" value="Homeodomain-like"/>
    <property type="match status" value="2"/>
</dbReference>
<dbReference type="Pfam" id="PF02311">
    <property type="entry name" value="AraC_binding"/>
    <property type="match status" value="1"/>
</dbReference>
<dbReference type="InterPro" id="IPR018062">
    <property type="entry name" value="HTH_AraC-typ_CS"/>
</dbReference>
<dbReference type="Proteomes" id="UP000461768">
    <property type="component" value="Unassembled WGS sequence"/>
</dbReference>
<feature type="domain" description="HTH araC/xylS-type" evidence="4">
    <location>
        <begin position="206"/>
        <end position="304"/>
    </location>
</feature>
<comment type="caution">
    <text evidence="5">The sequence shown here is derived from an EMBL/GenBank/DDBJ whole genome shotgun (WGS) entry which is preliminary data.</text>
</comment>
<evidence type="ECO:0000256" key="2">
    <source>
        <dbReference type="ARBA" id="ARBA00023125"/>
    </source>
</evidence>
<dbReference type="InterPro" id="IPR020449">
    <property type="entry name" value="Tscrpt_reg_AraC-type_HTH"/>
</dbReference>
<dbReference type="GO" id="GO:0003700">
    <property type="term" value="F:DNA-binding transcription factor activity"/>
    <property type="evidence" value="ECO:0007669"/>
    <property type="project" value="InterPro"/>
</dbReference>
<dbReference type="PRINTS" id="PR00032">
    <property type="entry name" value="HTHARAC"/>
</dbReference>